<organism evidence="1 2">
    <name type="scientific">Siphonobacter aquaeclarae</name>
    <dbReference type="NCBI Taxonomy" id="563176"/>
    <lineage>
        <taxon>Bacteria</taxon>
        <taxon>Pseudomonadati</taxon>
        <taxon>Bacteroidota</taxon>
        <taxon>Cytophagia</taxon>
        <taxon>Cytophagales</taxon>
        <taxon>Cytophagaceae</taxon>
        <taxon>Siphonobacter</taxon>
    </lineage>
</organism>
<dbReference type="OrthoDB" id="929345at2"/>
<accession>A0A1G9XGQ1</accession>
<name>A0A1G9XGQ1_9BACT</name>
<reference evidence="1 2" key="1">
    <citation type="submission" date="2016-10" db="EMBL/GenBank/DDBJ databases">
        <authorList>
            <person name="de Groot N.N."/>
        </authorList>
    </citation>
    <scope>NUCLEOTIDE SEQUENCE [LARGE SCALE GENOMIC DNA]</scope>
    <source>
        <strain evidence="1 2">DSM 21668</strain>
    </source>
</reference>
<dbReference type="Proteomes" id="UP000198901">
    <property type="component" value="Unassembled WGS sequence"/>
</dbReference>
<sequence length="332" mass="37809">MSQVDVSIAYFGKPYQTLVSLLSLLKYSRQHIGTIHLTVECKQPHGDINGIYTVLEGLKNERVQLNYPNQFYQLGPLDYEQVKNDTSLRWSLPYQYALEKSTAPYLFILHNDMLFHADMIGAMLEEGFGKRKLAGAGSIGQCWSCPASWDKKCSGAQQEQYVPEMAEAIRVHEAHATPRQALDLEIIRSGRVYPLPECRLNEYACLVHVPTYRENTLPAGPARCFGGVWNGADLGTSWFYDMVNKGHRFQHFVLEDYALHSTFNPLGQGSQDYSKAESYRICELRAKDYLAEHYSVPQPGLATQLKMTGNTARYTLRKWAGKVYARLWKLVH</sequence>
<proteinExistence type="predicted"/>
<keyword evidence="2" id="KW-1185">Reference proteome</keyword>
<dbReference type="EMBL" id="FNGS01000011">
    <property type="protein sequence ID" value="SDM95445.1"/>
    <property type="molecule type" value="Genomic_DNA"/>
</dbReference>
<gene>
    <name evidence="1" type="ORF">SAMN04488090_4594</name>
</gene>
<evidence type="ECO:0000313" key="1">
    <source>
        <dbReference type="EMBL" id="SDM95445.1"/>
    </source>
</evidence>
<evidence type="ECO:0000313" key="2">
    <source>
        <dbReference type="Proteomes" id="UP000198901"/>
    </source>
</evidence>
<protein>
    <submittedName>
        <fullName evidence="1">Uncharacterized protein</fullName>
    </submittedName>
</protein>
<dbReference type="STRING" id="563176.SAMN04488090_4594"/>
<dbReference type="RefSeq" id="WP_093208202.1">
    <property type="nucleotide sequence ID" value="NZ_FNGS01000011.1"/>
</dbReference>
<dbReference type="AlphaFoldDB" id="A0A1G9XGQ1"/>